<dbReference type="PANTHER" id="PTHR46401">
    <property type="entry name" value="GLYCOSYLTRANSFERASE WBBK-RELATED"/>
    <property type="match status" value="1"/>
</dbReference>
<dbReference type="CDD" id="cd03809">
    <property type="entry name" value="GT4_MtfB-like"/>
    <property type="match status" value="1"/>
</dbReference>
<dbReference type="EMBL" id="JBEWTB010000002">
    <property type="protein sequence ID" value="MET4759017.1"/>
    <property type="molecule type" value="Genomic_DNA"/>
</dbReference>
<reference evidence="3 4" key="1">
    <citation type="submission" date="2024-06" db="EMBL/GenBank/DDBJ databases">
        <title>Genomic Encyclopedia of Type Strains, Phase V (KMG-V): Genome sequencing to study the core and pangenomes of soil and plant-associated prokaryotes.</title>
        <authorList>
            <person name="Whitman W."/>
        </authorList>
    </citation>
    <scope>NUCLEOTIDE SEQUENCE [LARGE SCALE GENOMIC DNA]</scope>
    <source>
        <strain evidence="3 4">NE40</strain>
    </source>
</reference>
<dbReference type="InterPro" id="IPR001296">
    <property type="entry name" value="Glyco_trans_1"/>
</dbReference>
<keyword evidence="4" id="KW-1185">Reference proteome</keyword>
<comment type="caution">
    <text evidence="3">The sequence shown here is derived from an EMBL/GenBank/DDBJ whole genome shotgun (WGS) entry which is preliminary data.</text>
</comment>
<accession>A0ABV2SMM6</accession>
<proteinExistence type="predicted"/>
<keyword evidence="1" id="KW-0808">Transferase</keyword>
<dbReference type="Pfam" id="PF00534">
    <property type="entry name" value="Glycos_transf_1"/>
    <property type="match status" value="1"/>
</dbReference>
<dbReference type="Proteomes" id="UP001549366">
    <property type="component" value="Unassembled WGS sequence"/>
</dbReference>
<evidence type="ECO:0000313" key="4">
    <source>
        <dbReference type="Proteomes" id="UP001549366"/>
    </source>
</evidence>
<evidence type="ECO:0000259" key="2">
    <source>
        <dbReference type="Pfam" id="PF00534"/>
    </source>
</evidence>
<protein>
    <submittedName>
        <fullName evidence="3">Glycosyltransferase involved in cell wall biosynthesis</fullName>
    </submittedName>
</protein>
<organism evidence="3 4">
    <name type="scientific">Endozoicomonas lisbonensis</name>
    <dbReference type="NCBI Taxonomy" id="3120522"/>
    <lineage>
        <taxon>Bacteria</taxon>
        <taxon>Pseudomonadati</taxon>
        <taxon>Pseudomonadota</taxon>
        <taxon>Gammaproteobacteria</taxon>
        <taxon>Oceanospirillales</taxon>
        <taxon>Endozoicomonadaceae</taxon>
        <taxon>Endozoicomonas</taxon>
    </lineage>
</organism>
<dbReference type="SUPFAM" id="SSF53756">
    <property type="entry name" value="UDP-Glycosyltransferase/glycogen phosphorylase"/>
    <property type="match status" value="1"/>
</dbReference>
<feature type="domain" description="Glycosyl transferase family 1" evidence="2">
    <location>
        <begin position="215"/>
        <end position="366"/>
    </location>
</feature>
<dbReference type="Gene3D" id="3.40.50.2000">
    <property type="entry name" value="Glycogen Phosphorylase B"/>
    <property type="match status" value="1"/>
</dbReference>
<name>A0ABV2SMM6_9GAMM</name>
<evidence type="ECO:0000313" key="3">
    <source>
        <dbReference type="EMBL" id="MET4759017.1"/>
    </source>
</evidence>
<dbReference type="PANTHER" id="PTHR46401:SF2">
    <property type="entry name" value="GLYCOSYLTRANSFERASE WBBK-RELATED"/>
    <property type="match status" value="1"/>
</dbReference>
<gene>
    <name evidence="3" type="ORF">V5J35_004209</name>
</gene>
<sequence length="397" mass="44896">MDRECKKNKNGIAPALSSIGGDFRMTLYFDYSTMLKWSGTPTGVPRTVYCLSYAFREIYPEVKLVGIDDQLGAFHHVNLTSMGARVGKKVEFSKGDVLLSVGANWAFACYNAQVKLFRETGGQFYQLFYDVIPYMFPYFYEQGLGFGDHFGSWIQETLSLCDGGFAISNCTKNDVEQHVKPTLSRHCELNVVRLGEDFNETGDSIVKSEKILNFGNYILAVGTLEVRKNQTCLLNAYRILSRKYPGKLPKLILVGREGWIDGNLLFQVQNDRNLEPLVEILTDTSDQVLQQLYNNCLFTLFPALYEGWGLPVAESLKYGKPCISSNTSSMPEIAPDLTRFASPYSVEEWVKQIEDLLFSQGKLKAETDRICSEYSPTKWTETATKMLTQIRKELNDG</sequence>
<dbReference type="RefSeq" id="WP_354016493.1">
    <property type="nucleotide sequence ID" value="NZ_JBEWTB010000002.1"/>
</dbReference>
<evidence type="ECO:0000256" key="1">
    <source>
        <dbReference type="ARBA" id="ARBA00022679"/>
    </source>
</evidence>